<dbReference type="Proteomes" id="UP001162029">
    <property type="component" value="Unassembled WGS sequence"/>
</dbReference>
<evidence type="ECO:0000313" key="3">
    <source>
        <dbReference type="Proteomes" id="UP001162029"/>
    </source>
</evidence>
<protein>
    <submittedName>
        <fullName evidence="2">Uncharacterized protein</fullName>
    </submittedName>
</protein>
<proteinExistence type="predicted"/>
<reference evidence="2" key="1">
    <citation type="submission" date="2022-12" db="EMBL/GenBank/DDBJ databases">
        <authorList>
            <person name="Webb A."/>
        </authorList>
    </citation>
    <scope>NUCLEOTIDE SEQUENCE</scope>
    <source>
        <strain evidence="2">Pd1</strain>
    </source>
</reference>
<dbReference type="EMBL" id="CANTFM010000484">
    <property type="protein sequence ID" value="CAI5722978.1"/>
    <property type="molecule type" value="Genomic_DNA"/>
</dbReference>
<evidence type="ECO:0000256" key="1">
    <source>
        <dbReference type="SAM" id="MobiDB-lite"/>
    </source>
</evidence>
<comment type="caution">
    <text evidence="2">The sequence shown here is derived from an EMBL/GenBank/DDBJ whole genome shotgun (WGS) entry which is preliminary data.</text>
</comment>
<sequence length="136" mass="15016">MTGEDGPTRVGHSINPPDPPDLAIAALDPSALMPADQRQGSVMKSLQVPVTEDPDVWTAAGTAKLRATHIKMLETDVKMTADMRRLYMIAKQSYPLHEDGCLREMTTEEREALSAYVERQLDLLGPPTFYHAPSQL</sequence>
<keyword evidence="3" id="KW-1185">Reference proteome</keyword>
<gene>
    <name evidence="2" type="ORF">PDE001_LOCUS2800</name>
</gene>
<accession>A0AAV0TJG8</accession>
<dbReference type="AlphaFoldDB" id="A0AAV0TJG8"/>
<feature type="region of interest" description="Disordered" evidence="1">
    <location>
        <begin position="1"/>
        <end position="47"/>
    </location>
</feature>
<organism evidence="2 3">
    <name type="scientific">Peronospora destructor</name>
    <dbReference type="NCBI Taxonomy" id="86335"/>
    <lineage>
        <taxon>Eukaryota</taxon>
        <taxon>Sar</taxon>
        <taxon>Stramenopiles</taxon>
        <taxon>Oomycota</taxon>
        <taxon>Peronosporomycetes</taxon>
        <taxon>Peronosporales</taxon>
        <taxon>Peronosporaceae</taxon>
        <taxon>Peronospora</taxon>
    </lineage>
</organism>
<evidence type="ECO:0000313" key="2">
    <source>
        <dbReference type="EMBL" id="CAI5722978.1"/>
    </source>
</evidence>
<name>A0AAV0TJG8_9STRA</name>
<feature type="compositionally biased region" description="Low complexity" evidence="1">
    <location>
        <begin position="21"/>
        <end position="32"/>
    </location>
</feature>